<dbReference type="Proteomes" id="UP001270362">
    <property type="component" value="Unassembled WGS sequence"/>
</dbReference>
<dbReference type="InterPro" id="IPR029058">
    <property type="entry name" value="AB_hydrolase_fold"/>
</dbReference>
<accession>A0AAE1CB49</accession>
<evidence type="ECO:0000256" key="1">
    <source>
        <dbReference type="ARBA" id="ARBA00022801"/>
    </source>
</evidence>
<sequence>MDTTPAPVIWPQAPPNFTDHTYTSSTSTPLSVRVWPASPPPSPGSPAAPFIAWVHGGGYIGGSHFIPFPWLMAGFQRRGYHLVMLNYRLAPQASLDAQLADCVEQIAWCRANLPSILGADKVDVDRYVVGGESAGGTFSTLMGLCLQPPPRAVVDVYGVVDFIGLEQLGMNEPARDEVGEEVDEWKGEFSEDTLRAYLADRDPANVLTDALSWNEMELISDVELSKRWVTDFRYNERIRLQAELHIWRSLRNEPSGLLSCTMHSERFEGDELALRQFVSSMSPHRVLLERRASGAKVEYPPTAFLHGTGDVDVPISQSREMARVLRESGVDVVESYEPEMPHVFDAKYTGPDVEGWDTYIQPILDFVNEHVGHEVREVEA</sequence>
<keyword evidence="4" id="KW-1185">Reference proteome</keyword>
<reference evidence="3" key="1">
    <citation type="journal article" date="2023" name="Mol. Phylogenet. Evol.">
        <title>Genome-scale phylogeny and comparative genomics of the fungal order Sordariales.</title>
        <authorList>
            <person name="Hensen N."/>
            <person name="Bonometti L."/>
            <person name="Westerberg I."/>
            <person name="Brannstrom I.O."/>
            <person name="Guillou S."/>
            <person name="Cros-Aarteil S."/>
            <person name="Calhoun S."/>
            <person name="Haridas S."/>
            <person name="Kuo A."/>
            <person name="Mondo S."/>
            <person name="Pangilinan J."/>
            <person name="Riley R."/>
            <person name="LaButti K."/>
            <person name="Andreopoulos B."/>
            <person name="Lipzen A."/>
            <person name="Chen C."/>
            <person name="Yan M."/>
            <person name="Daum C."/>
            <person name="Ng V."/>
            <person name="Clum A."/>
            <person name="Steindorff A."/>
            <person name="Ohm R.A."/>
            <person name="Martin F."/>
            <person name="Silar P."/>
            <person name="Natvig D.O."/>
            <person name="Lalanne C."/>
            <person name="Gautier V."/>
            <person name="Ament-Velasquez S.L."/>
            <person name="Kruys A."/>
            <person name="Hutchinson M.I."/>
            <person name="Powell A.J."/>
            <person name="Barry K."/>
            <person name="Miller A.N."/>
            <person name="Grigoriev I.V."/>
            <person name="Debuchy R."/>
            <person name="Gladieux P."/>
            <person name="Hiltunen Thoren M."/>
            <person name="Johannesson H."/>
        </authorList>
    </citation>
    <scope>NUCLEOTIDE SEQUENCE</scope>
    <source>
        <strain evidence="3">CBS 314.62</strain>
    </source>
</reference>
<dbReference type="InterPro" id="IPR050300">
    <property type="entry name" value="GDXG_lipolytic_enzyme"/>
</dbReference>
<evidence type="ECO:0000313" key="3">
    <source>
        <dbReference type="EMBL" id="KAK3686177.1"/>
    </source>
</evidence>
<keyword evidence="1 3" id="KW-0378">Hydrolase</keyword>
<gene>
    <name evidence="3" type="ORF">B0T22DRAFT_443265</name>
</gene>
<dbReference type="Pfam" id="PF07859">
    <property type="entry name" value="Abhydrolase_3"/>
    <property type="match status" value="1"/>
</dbReference>
<organism evidence="3 4">
    <name type="scientific">Podospora appendiculata</name>
    <dbReference type="NCBI Taxonomy" id="314037"/>
    <lineage>
        <taxon>Eukaryota</taxon>
        <taxon>Fungi</taxon>
        <taxon>Dikarya</taxon>
        <taxon>Ascomycota</taxon>
        <taxon>Pezizomycotina</taxon>
        <taxon>Sordariomycetes</taxon>
        <taxon>Sordariomycetidae</taxon>
        <taxon>Sordariales</taxon>
        <taxon>Podosporaceae</taxon>
        <taxon>Podospora</taxon>
    </lineage>
</organism>
<reference evidence="3" key="2">
    <citation type="submission" date="2023-06" db="EMBL/GenBank/DDBJ databases">
        <authorList>
            <consortium name="Lawrence Berkeley National Laboratory"/>
            <person name="Haridas S."/>
            <person name="Hensen N."/>
            <person name="Bonometti L."/>
            <person name="Westerberg I."/>
            <person name="Brannstrom I.O."/>
            <person name="Guillou S."/>
            <person name="Cros-Aarteil S."/>
            <person name="Calhoun S."/>
            <person name="Kuo A."/>
            <person name="Mondo S."/>
            <person name="Pangilinan J."/>
            <person name="Riley R."/>
            <person name="Labutti K."/>
            <person name="Andreopoulos B."/>
            <person name="Lipzen A."/>
            <person name="Chen C."/>
            <person name="Yanf M."/>
            <person name="Daum C."/>
            <person name="Ng V."/>
            <person name="Clum A."/>
            <person name="Steindorff A."/>
            <person name="Ohm R."/>
            <person name="Martin F."/>
            <person name="Silar P."/>
            <person name="Natvig D."/>
            <person name="Lalanne C."/>
            <person name="Gautier V."/>
            <person name="Ament-Velasquez S.L."/>
            <person name="Kruys A."/>
            <person name="Hutchinson M.I."/>
            <person name="Powell A.J."/>
            <person name="Barry K."/>
            <person name="Miller A.N."/>
            <person name="Grigoriev I.V."/>
            <person name="Debuchy R."/>
            <person name="Gladieux P."/>
            <person name="Thoren M.H."/>
            <person name="Johannesson H."/>
        </authorList>
    </citation>
    <scope>NUCLEOTIDE SEQUENCE</scope>
    <source>
        <strain evidence="3">CBS 314.62</strain>
    </source>
</reference>
<evidence type="ECO:0000259" key="2">
    <source>
        <dbReference type="Pfam" id="PF07859"/>
    </source>
</evidence>
<dbReference type="GO" id="GO:0016787">
    <property type="term" value="F:hydrolase activity"/>
    <property type="evidence" value="ECO:0007669"/>
    <property type="project" value="UniProtKB-KW"/>
</dbReference>
<proteinExistence type="predicted"/>
<comment type="caution">
    <text evidence="3">The sequence shown here is derived from an EMBL/GenBank/DDBJ whole genome shotgun (WGS) entry which is preliminary data.</text>
</comment>
<dbReference type="SUPFAM" id="SSF53474">
    <property type="entry name" value="alpha/beta-Hydrolases"/>
    <property type="match status" value="1"/>
</dbReference>
<dbReference type="EMBL" id="JAULSO010000003">
    <property type="protein sequence ID" value="KAK3686177.1"/>
    <property type="molecule type" value="Genomic_DNA"/>
</dbReference>
<dbReference type="Gene3D" id="3.40.50.1820">
    <property type="entry name" value="alpha/beta hydrolase"/>
    <property type="match status" value="1"/>
</dbReference>
<name>A0AAE1CB49_9PEZI</name>
<dbReference type="AlphaFoldDB" id="A0AAE1CB49"/>
<feature type="domain" description="Alpha/beta hydrolase fold-3" evidence="2">
    <location>
        <begin position="53"/>
        <end position="166"/>
    </location>
</feature>
<protein>
    <submittedName>
        <fullName evidence="3">Alpha/Beta hydrolase protein</fullName>
    </submittedName>
</protein>
<dbReference type="InterPro" id="IPR013094">
    <property type="entry name" value="AB_hydrolase_3"/>
</dbReference>
<evidence type="ECO:0000313" key="4">
    <source>
        <dbReference type="Proteomes" id="UP001270362"/>
    </source>
</evidence>
<dbReference type="PANTHER" id="PTHR48081">
    <property type="entry name" value="AB HYDROLASE SUPERFAMILY PROTEIN C4A8.06C"/>
    <property type="match status" value="1"/>
</dbReference>